<keyword evidence="3" id="KW-1185">Reference proteome</keyword>
<dbReference type="PANTHER" id="PTHR42685:SF22">
    <property type="entry name" value="CONDITIONED MEDIUM FACTOR RECEPTOR 1"/>
    <property type="match status" value="1"/>
</dbReference>
<accession>A0A5B7X0D5</accession>
<dbReference type="InterPro" id="IPR036188">
    <property type="entry name" value="FAD/NAD-bd_sf"/>
</dbReference>
<dbReference type="SUPFAM" id="SSF51905">
    <property type="entry name" value="FAD/NAD(P)-binding domain"/>
    <property type="match status" value="1"/>
</dbReference>
<feature type="domain" description="FAD-binding" evidence="1">
    <location>
        <begin position="6"/>
        <end position="302"/>
    </location>
</feature>
<evidence type="ECO:0000259" key="1">
    <source>
        <dbReference type="Pfam" id="PF01494"/>
    </source>
</evidence>
<dbReference type="AlphaFoldDB" id="A0A5B7X0D5"/>
<dbReference type="KEGG" id="afla:FHG64_01235"/>
<dbReference type="PANTHER" id="PTHR42685">
    <property type="entry name" value="GERANYLGERANYL DIPHOSPHATE REDUCTASE"/>
    <property type="match status" value="1"/>
</dbReference>
<dbReference type="OrthoDB" id="1142316at2"/>
<gene>
    <name evidence="2" type="ORF">FHG64_01235</name>
</gene>
<sequence>MARNNKIVVIGGGLAGLSAAIHLAICGQQVTLFEKEMYPHHKVCGEYLSKEVLPYLKFLGVDLGSSGPVEIDKLFYSTPSGKEIHTRLPLGGIGISRYTLDEILYKKAVSLGIEVKQEEVKEIEFDEGIHKIKTSHSYTEAGIVLGAYGKRDALDRKLHRPFIQKKTGWLAIKAHYQMNGYPRDTVSLHNFKGGYCGLSMTETGAINVCYLATYSSFKDHKDPEVFKEKVLRKNRHLAQFFSKATSLFEKDLTIAQISFDRKALIEDHILMLGDSAALIHPLCGNGMAMAIHSAKLASEAVMEYLVTPGGSRENLEHRYEAEWNRSFKSRINTGRMLQKVLLNPALAEISQNTVQLFPGLLPHIIKRTHGIPVE</sequence>
<dbReference type="Pfam" id="PF01494">
    <property type="entry name" value="FAD_binding_3"/>
    <property type="match status" value="1"/>
</dbReference>
<organism evidence="2 3">
    <name type="scientific">Antarcticibacterium flavum</name>
    <dbReference type="NCBI Taxonomy" id="2058175"/>
    <lineage>
        <taxon>Bacteria</taxon>
        <taxon>Pseudomonadati</taxon>
        <taxon>Bacteroidota</taxon>
        <taxon>Flavobacteriia</taxon>
        <taxon>Flavobacteriales</taxon>
        <taxon>Flavobacteriaceae</taxon>
        <taxon>Antarcticibacterium</taxon>
    </lineage>
</organism>
<reference evidence="2 3" key="1">
    <citation type="submission" date="2019-06" db="EMBL/GenBank/DDBJ databases">
        <title>Complete genome sequence of Antarcticibacterium flavum KCTC 52984T from an Antarctic marine sediment.</title>
        <authorList>
            <person name="Lee Y.M."/>
            <person name="Shin S.C."/>
        </authorList>
    </citation>
    <scope>NUCLEOTIDE SEQUENCE [LARGE SCALE GENOMIC DNA]</scope>
    <source>
        <strain evidence="2 3">KCTC 52984</strain>
    </source>
</reference>
<protein>
    <submittedName>
        <fullName evidence="2">NAD(P)/FAD-dependent oxidoreductase</fullName>
    </submittedName>
</protein>
<dbReference type="RefSeq" id="WP_139064704.1">
    <property type="nucleotide sequence ID" value="NZ_CP040812.1"/>
</dbReference>
<dbReference type="Proteomes" id="UP000309016">
    <property type="component" value="Chromosome"/>
</dbReference>
<dbReference type="Gene3D" id="3.50.50.60">
    <property type="entry name" value="FAD/NAD(P)-binding domain"/>
    <property type="match status" value="1"/>
</dbReference>
<dbReference type="EMBL" id="CP040812">
    <property type="protein sequence ID" value="QCY68128.1"/>
    <property type="molecule type" value="Genomic_DNA"/>
</dbReference>
<dbReference type="PRINTS" id="PR00420">
    <property type="entry name" value="RNGMNOXGNASE"/>
</dbReference>
<dbReference type="GO" id="GO:0071949">
    <property type="term" value="F:FAD binding"/>
    <property type="evidence" value="ECO:0007669"/>
    <property type="project" value="InterPro"/>
</dbReference>
<evidence type="ECO:0000313" key="3">
    <source>
        <dbReference type="Proteomes" id="UP000309016"/>
    </source>
</evidence>
<dbReference type="InterPro" id="IPR002938">
    <property type="entry name" value="FAD-bd"/>
</dbReference>
<evidence type="ECO:0000313" key="2">
    <source>
        <dbReference type="EMBL" id="QCY68128.1"/>
    </source>
</evidence>
<proteinExistence type="predicted"/>
<dbReference type="InterPro" id="IPR050407">
    <property type="entry name" value="Geranylgeranyl_reductase"/>
</dbReference>
<name>A0A5B7X0D5_9FLAO</name>